<dbReference type="InterPro" id="IPR011990">
    <property type="entry name" value="TPR-like_helical_dom_sf"/>
</dbReference>
<dbReference type="NCBIfam" id="TIGR00756">
    <property type="entry name" value="PPR"/>
    <property type="match status" value="5"/>
</dbReference>
<protein>
    <recommendedName>
        <fullName evidence="5">Pentatricopeptide repeat-containing protein</fullName>
    </recommendedName>
</protein>
<evidence type="ECO:0000313" key="3">
    <source>
        <dbReference type="EMBL" id="KAH7423548.1"/>
    </source>
</evidence>
<dbReference type="Pfam" id="PF13041">
    <property type="entry name" value="PPR_2"/>
    <property type="match status" value="5"/>
</dbReference>
<dbReference type="GO" id="GO:0048731">
    <property type="term" value="P:system development"/>
    <property type="evidence" value="ECO:0007669"/>
    <property type="project" value="UniProtKB-ARBA"/>
</dbReference>
<feature type="repeat" description="PPR" evidence="2">
    <location>
        <begin position="808"/>
        <end position="842"/>
    </location>
</feature>
<organism evidence="3 4">
    <name type="scientific">Ceratopteris richardii</name>
    <name type="common">Triangle waterfern</name>
    <dbReference type="NCBI Taxonomy" id="49495"/>
    <lineage>
        <taxon>Eukaryota</taxon>
        <taxon>Viridiplantae</taxon>
        <taxon>Streptophyta</taxon>
        <taxon>Embryophyta</taxon>
        <taxon>Tracheophyta</taxon>
        <taxon>Polypodiopsida</taxon>
        <taxon>Polypodiidae</taxon>
        <taxon>Polypodiales</taxon>
        <taxon>Pteridineae</taxon>
        <taxon>Pteridaceae</taxon>
        <taxon>Parkerioideae</taxon>
        <taxon>Ceratopteris</taxon>
    </lineage>
</organism>
<dbReference type="GO" id="GO:0003723">
    <property type="term" value="F:RNA binding"/>
    <property type="evidence" value="ECO:0007669"/>
    <property type="project" value="InterPro"/>
</dbReference>
<feature type="repeat" description="PPR" evidence="2">
    <location>
        <begin position="505"/>
        <end position="539"/>
    </location>
</feature>
<feature type="repeat" description="PPR" evidence="2">
    <location>
        <begin position="707"/>
        <end position="741"/>
    </location>
</feature>
<dbReference type="FunFam" id="1.25.40.10:FF:000158">
    <property type="entry name" value="pentatricopeptide repeat-containing protein At2g33680"/>
    <property type="match status" value="1"/>
</dbReference>
<keyword evidence="1" id="KW-0677">Repeat</keyword>
<dbReference type="InterPro" id="IPR046960">
    <property type="entry name" value="PPR_At4g14850-like_plant"/>
</dbReference>
<evidence type="ECO:0008006" key="5">
    <source>
        <dbReference type="Google" id="ProtNLM"/>
    </source>
</evidence>
<dbReference type="FunFam" id="1.25.40.10:FF:000031">
    <property type="entry name" value="Pentatricopeptide repeat-containing protein mitochondrial"/>
    <property type="match status" value="2"/>
</dbReference>
<dbReference type="GO" id="GO:0009451">
    <property type="term" value="P:RNA modification"/>
    <property type="evidence" value="ECO:0007669"/>
    <property type="project" value="InterPro"/>
</dbReference>
<gene>
    <name evidence="3" type="ORF">KP509_12G060700</name>
</gene>
<dbReference type="Pfam" id="PF01535">
    <property type="entry name" value="PPR"/>
    <property type="match status" value="6"/>
</dbReference>
<dbReference type="PROSITE" id="PS51375">
    <property type="entry name" value="PPR"/>
    <property type="match status" value="7"/>
</dbReference>
<feature type="repeat" description="PPR" evidence="2">
    <location>
        <begin position="879"/>
        <end position="909"/>
    </location>
</feature>
<evidence type="ECO:0000256" key="1">
    <source>
        <dbReference type="ARBA" id="ARBA00022737"/>
    </source>
</evidence>
<dbReference type="EMBL" id="CM035417">
    <property type="protein sequence ID" value="KAH7423548.1"/>
    <property type="molecule type" value="Genomic_DNA"/>
</dbReference>
<feature type="repeat" description="PPR" evidence="2">
    <location>
        <begin position="303"/>
        <end position="337"/>
    </location>
</feature>
<accession>A0A8T2TM37</accession>
<dbReference type="PANTHER" id="PTHR47926:SF533">
    <property type="entry name" value="DYW DOMAIN-CONTAINING PROTEIN"/>
    <property type="match status" value="1"/>
</dbReference>
<keyword evidence="4" id="KW-1185">Reference proteome</keyword>
<name>A0A8T2TM37_CERRI</name>
<evidence type="ECO:0000313" key="4">
    <source>
        <dbReference type="Proteomes" id="UP000825935"/>
    </source>
</evidence>
<proteinExistence type="predicted"/>
<feature type="repeat" description="PPR" evidence="2">
    <location>
        <begin position="606"/>
        <end position="640"/>
    </location>
</feature>
<feature type="repeat" description="PPR" evidence="2">
    <location>
        <begin position="202"/>
        <end position="236"/>
    </location>
</feature>
<reference evidence="3" key="1">
    <citation type="submission" date="2021-08" db="EMBL/GenBank/DDBJ databases">
        <title>WGS assembly of Ceratopteris richardii.</title>
        <authorList>
            <person name="Marchant D.B."/>
            <person name="Chen G."/>
            <person name="Jenkins J."/>
            <person name="Shu S."/>
            <person name="Leebens-Mack J."/>
            <person name="Grimwood J."/>
            <person name="Schmutz J."/>
            <person name="Soltis P."/>
            <person name="Soltis D."/>
            <person name="Chen Z.-H."/>
        </authorList>
    </citation>
    <scope>NUCLEOTIDE SEQUENCE</scope>
    <source>
        <strain evidence="3">Whitten #5841</strain>
        <tissue evidence="3">Leaf</tissue>
    </source>
</reference>
<dbReference type="InterPro" id="IPR002885">
    <property type="entry name" value="PPR_rpt"/>
</dbReference>
<dbReference type="SUPFAM" id="SSF48452">
    <property type="entry name" value="TPR-like"/>
    <property type="match status" value="1"/>
</dbReference>
<sequence>MAFFSPCLRSKRRSCGIFEQCRGKHTKCSSIMKSTEHTYASALRFYASSKNLINGMCLHAHMIRHELDYSSLLGNLLIQMYGECGAVLEASAVFNFLHEKDHFAWNFLIRSHAVSSSPAKSFHLFHRMLLEAILPDRYILVGILSACVSIDYISIGKMLHSRILGSPFEGDAVIATAFVNMYAKCGSIDDAQKCFSKLLEEDVVSYNAMISALGQAGDIKSSLWLFNKMQQQSLLPDRVTFLNVFSACAGDELLVQGKRLHSQCFVTEFKGNIALETALVNMYGKCHSVDDAQKTFDMMLQHDVVSWNALISVYAQHKDINGVLCLFERMHCEGIKPDHITFLCIIDACSNEGIILDKDWIHSYLQSTEAGLNMEVQVALMSMYSNCGKVQEAWEIFNAAPNQNISFWNSLLATLVKNQKFNEIFQVVADMCRHDVMLNRSTYVTLLDACASWMNLVEGMLLHTYMIEGHYDLDSVMSTNIINMYSKCGSMEDAFKVFIDIHDPNVVSWNVVISGYAENLENWKVMHLSRQMLQEAIIPNDITILCILNACSSQDFLGFGKMIHTYILGNESRTINILETAMVNVYGKCGNTSSALKVFGNLFEKDTVSWSSMISAFIHGADMKKAVLLFTQMVQEGALPDAVTYSTILCAFEGEAVLSQGKQVHASIVAAGSEKEVIVETALICMYCRCNRFNEAMRLFSERRDRNVACWNALMSGLAQSGQGIKAFQLYEQMQQEGVLPDSLTYVSILDACCSGTSLAKGHQIHSSAAACSLIGDPKVETALVSMYAKCGSLDNAEMMFVSGCSHSNLSWTAIITANAQHGHGKNALILFKRMLDEGHVPNKAVLVSIFSACSHAGLIDDLKELLGFLNSKMHVSVGVDLYNCLIDLLSRAGRLDEAEALINSMQEDPNTVSWTTLLGACKSQFDIERAERAALKLLKFDSQNPEPYVALSNIYAAASMHKMDMFQRIRKQVS</sequence>
<dbReference type="OrthoDB" id="185373at2759"/>
<dbReference type="Gene3D" id="1.25.40.10">
    <property type="entry name" value="Tetratricopeptide repeat domain"/>
    <property type="match status" value="8"/>
</dbReference>
<evidence type="ECO:0000256" key="2">
    <source>
        <dbReference type="PROSITE-ProRule" id="PRU00708"/>
    </source>
</evidence>
<dbReference type="Proteomes" id="UP000825935">
    <property type="component" value="Chromosome 12"/>
</dbReference>
<comment type="caution">
    <text evidence="3">The sequence shown here is derived from an EMBL/GenBank/DDBJ whole genome shotgun (WGS) entry which is preliminary data.</text>
</comment>
<dbReference type="PANTHER" id="PTHR47926">
    <property type="entry name" value="PENTATRICOPEPTIDE REPEAT-CONTAINING PROTEIN"/>
    <property type="match status" value="1"/>
</dbReference>
<dbReference type="AlphaFoldDB" id="A0A8T2TM37"/>